<dbReference type="PROSITE" id="PS51819">
    <property type="entry name" value="VOC"/>
    <property type="match status" value="1"/>
</dbReference>
<dbReference type="RefSeq" id="WP_090204002.1">
    <property type="nucleotide sequence ID" value="NZ_FOZM01000001.1"/>
</dbReference>
<name>A0A1I6LME4_9RHOB</name>
<dbReference type="SUPFAM" id="SSF54593">
    <property type="entry name" value="Glyoxalase/Bleomycin resistance protein/Dihydroxybiphenyl dioxygenase"/>
    <property type="match status" value="1"/>
</dbReference>
<proteinExistence type="inferred from homology"/>
<dbReference type="GO" id="GO:0046677">
    <property type="term" value="P:response to antibiotic"/>
    <property type="evidence" value="ECO:0007669"/>
    <property type="project" value="UniProtKB-KW"/>
</dbReference>
<dbReference type="Gene3D" id="3.10.180.10">
    <property type="entry name" value="2,3-Dihydroxybiphenyl 1,2-Dioxygenase, domain 1"/>
    <property type="match status" value="1"/>
</dbReference>
<dbReference type="AlphaFoldDB" id="A0A1I6LME4"/>
<reference evidence="5 6" key="1">
    <citation type="submission" date="2016-10" db="EMBL/GenBank/DDBJ databases">
        <authorList>
            <person name="de Groot N.N."/>
        </authorList>
    </citation>
    <scope>NUCLEOTIDE SEQUENCE [LARGE SCALE GENOMIC DNA]</scope>
    <source>
        <strain evidence="5 6">DSM 29433</strain>
    </source>
</reference>
<dbReference type="OrthoDB" id="9803104at2"/>
<dbReference type="InterPro" id="IPR029068">
    <property type="entry name" value="Glyas_Bleomycin-R_OHBP_Dase"/>
</dbReference>
<keyword evidence="3" id="KW-0046">Antibiotic resistance</keyword>
<evidence type="ECO:0000313" key="6">
    <source>
        <dbReference type="Proteomes" id="UP000198926"/>
    </source>
</evidence>
<evidence type="ECO:0000256" key="2">
    <source>
        <dbReference type="ARBA" id="ARBA00021572"/>
    </source>
</evidence>
<dbReference type="Proteomes" id="UP000198926">
    <property type="component" value="Unassembled WGS sequence"/>
</dbReference>
<feature type="domain" description="VOC" evidence="4">
    <location>
        <begin position="4"/>
        <end position="120"/>
    </location>
</feature>
<keyword evidence="6" id="KW-1185">Reference proteome</keyword>
<comment type="similarity">
    <text evidence="1">Belongs to the bleomycin resistance protein family.</text>
</comment>
<dbReference type="InterPro" id="IPR000335">
    <property type="entry name" value="Bleomycin-R"/>
</dbReference>
<gene>
    <name evidence="5" type="ORF">SAMN05444714_0698</name>
</gene>
<dbReference type="InterPro" id="IPR037523">
    <property type="entry name" value="VOC_core"/>
</dbReference>
<evidence type="ECO:0000256" key="3">
    <source>
        <dbReference type="ARBA" id="ARBA00023251"/>
    </source>
</evidence>
<evidence type="ECO:0000256" key="1">
    <source>
        <dbReference type="ARBA" id="ARBA00011051"/>
    </source>
</evidence>
<dbReference type="EMBL" id="FOZM01000001">
    <property type="protein sequence ID" value="SFS04654.1"/>
    <property type="molecule type" value="Genomic_DNA"/>
</dbReference>
<dbReference type="Pfam" id="PF19581">
    <property type="entry name" value="Glyoxalase_7"/>
    <property type="match status" value="1"/>
</dbReference>
<organism evidence="5 6">
    <name type="scientific">Yoonia litorea</name>
    <dbReference type="NCBI Taxonomy" id="1123755"/>
    <lineage>
        <taxon>Bacteria</taxon>
        <taxon>Pseudomonadati</taxon>
        <taxon>Pseudomonadota</taxon>
        <taxon>Alphaproteobacteria</taxon>
        <taxon>Rhodobacterales</taxon>
        <taxon>Paracoccaceae</taxon>
        <taxon>Yoonia</taxon>
    </lineage>
</organism>
<protein>
    <recommendedName>
        <fullName evidence="2">Bleomycin resistance protein</fullName>
    </recommendedName>
</protein>
<accession>A0A1I6LME4</accession>
<sequence>MNLGPATPIFRIFDEERARDFYIRWLGFDLQFEHRFGPDMPLYLGLERDDFVLHLSEHYGDTTPGTRVRVRCEDLAALHAALAARPQKNLRLGSPQEQPWGDLQLTVLDPFGNRLTFYQEAI</sequence>
<dbReference type="STRING" id="1123755.SAMN05444714_0698"/>
<evidence type="ECO:0000313" key="5">
    <source>
        <dbReference type="EMBL" id="SFS04654.1"/>
    </source>
</evidence>
<evidence type="ECO:0000259" key="4">
    <source>
        <dbReference type="PROSITE" id="PS51819"/>
    </source>
</evidence>